<evidence type="ECO:0000313" key="4">
    <source>
        <dbReference type="Proteomes" id="UP001451782"/>
    </source>
</evidence>
<dbReference type="RefSeq" id="WP_342069652.1">
    <property type="nucleotide sequence ID" value="NZ_CP151762.1"/>
</dbReference>
<keyword evidence="2" id="KW-0812">Transmembrane</keyword>
<dbReference type="AlphaFoldDB" id="A0AAN0NEG1"/>
<feature type="compositionally biased region" description="Basic and acidic residues" evidence="1">
    <location>
        <begin position="487"/>
        <end position="499"/>
    </location>
</feature>
<reference evidence="3 4" key="1">
    <citation type="submission" date="2024-04" db="EMBL/GenBank/DDBJ databases">
        <title>Phylogenomic analyses of a clade within the roseobacter group suggest taxonomic reassignments of species of the genera Aestuariivita, Citreicella, Loktanella, Nautella, Pelagibaca, Ruegeria, Thalassobius, Thiobacimonas and Tropicibacter, and the proposal o.</title>
        <authorList>
            <person name="Jeon C.O."/>
        </authorList>
    </citation>
    <scope>NUCLEOTIDE SEQUENCE [LARGE SCALE GENOMIC DNA]</scope>
    <source>
        <strain evidence="3 4">G8-12</strain>
    </source>
</reference>
<feature type="region of interest" description="Disordered" evidence="1">
    <location>
        <begin position="448"/>
        <end position="499"/>
    </location>
</feature>
<dbReference type="PANTHER" id="PTHR37422">
    <property type="entry name" value="TEICHURONIC ACID BIOSYNTHESIS PROTEIN TUAE"/>
    <property type="match status" value="1"/>
</dbReference>
<feature type="transmembrane region" description="Helical" evidence="2">
    <location>
        <begin position="79"/>
        <end position="102"/>
    </location>
</feature>
<keyword evidence="2" id="KW-0472">Membrane</keyword>
<keyword evidence="2" id="KW-1133">Transmembrane helix</keyword>
<evidence type="ECO:0000256" key="2">
    <source>
        <dbReference type="SAM" id="Phobius"/>
    </source>
</evidence>
<keyword evidence="4" id="KW-1185">Reference proteome</keyword>
<evidence type="ECO:0000313" key="3">
    <source>
        <dbReference type="EMBL" id="WZU63256.1"/>
    </source>
</evidence>
<organism evidence="3 4">
    <name type="scientific">Yoonia algicola</name>
    <dbReference type="NCBI Taxonomy" id="3137368"/>
    <lineage>
        <taxon>Bacteria</taxon>
        <taxon>Pseudomonadati</taxon>
        <taxon>Pseudomonadota</taxon>
        <taxon>Alphaproteobacteria</taxon>
        <taxon>Rhodobacterales</taxon>
        <taxon>Paracoccaceae</taxon>
        <taxon>Yoonia</taxon>
    </lineage>
</organism>
<dbReference type="PANTHER" id="PTHR37422:SF13">
    <property type="entry name" value="LIPOPOLYSACCHARIDE BIOSYNTHESIS PROTEIN PA4999-RELATED"/>
    <property type="match status" value="1"/>
</dbReference>
<feature type="transmembrane region" description="Helical" evidence="2">
    <location>
        <begin position="151"/>
        <end position="170"/>
    </location>
</feature>
<feature type="transmembrane region" description="Helical" evidence="2">
    <location>
        <begin position="240"/>
        <end position="273"/>
    </location>
</feature>
<dbReference type="EMBL" id="CP151762">
    <property type="protein sequence ID" value="WZU63256.1"/>
    <property type="molecule type" value="Genomic_DNA"/>
</dbReference>
<proteinExistence type="predicted"/>
<sequence length="499" mass="55852">MPNLFAYAMLLIWPLIMMGLFKSLTPDRALIWSFLGAFMVLPSGAEIDLPLIPSLDKFTIPSLAALVICMTMLKQKIRLFPASMAASVLMIGFVLSPLATFLDNRAPLIYAEVFIPGMSIRDAISEALSNTIILIPFVLAFNLLSTHQARFNFLTAYMIAGLIYSIPMLLEVRLSPQIGNWVYGFYSFGEERFLQQMRLGGFRPVVFMGHGLSTAFFGLMTVLSTAILWRASNDKNRTLYAFAAIYLLFVLVMCKTAGVLVFAVLFLPVIVFASRTLKGWAILVCTLFVLSYPVLRAADAVPTDAMVSYAAMVQEERAQSLEFRFDNEEVLLNHASNKPLFGWGSWGRNLVYDATTGENITITDGYWIIIIGILGWTGYISVFGLLTLPLLRLWSRRRQPAADENNLIYGTSLMLAVNLLELLPNTSINTITWLLAGLLLASSLQTGTAQNDVPTPEGKTTNKRMRPQYTRQPPEQRPYARPALSQAEREQRRADRIRR</sequence>
<feature type="transmembrane region" description="Helical" evidence="2">
    <location>
        <begin position="280"/>
        <end position="298"/>
    </location>
</feature>
<feature type="transmembrane region" description="Helical" evidence="2">
    <location>
        <begin position="366"/>
        <end position="391"/>
    </location>
</feature>
<gene>
    <name evidence="3" type="ORF">AABB28_15565</name>
</gene>
<dbReference type="KEGG" id="yag:AABB28_15565"/>
<dbReference type="Proteomes" id="UP001451782">
    <property type="component" value="Chromosome"/>
</dbReference>
<accession>A0AAN0NEG1</accession>
<feature type="transmembrane region" description="Helical" evidence="2">
    <location>
        <begin position="123"/>
        <end position="145"/>
    </location>
</feature>
<name>A0AAN0NEG1_9RHOB</name>
<dbReference type="InterPro" id="IPR051533">
    <property type="entry name" value="WaaL-like"/>
</dbReference>
<feature type="transmembrane region" description="Helical" evidence="2">
    <location>
        <begin position="205"/>
        <end position="228"/>
    </location>
</feature>
<evidence type="ECO:0008006" key="5">
    <source>
        <dbReference type="Google" id="ProtNLM"/>
    </source>
</evidence>
<feature type="transmembrane region" description="Helical" evidence="2">
    <location>
        <begin position="5"/>
        <end position="24"/>
    </location>
</feature>
<protein>
    <recommendedName>
        <fullName evidence="5">O-antigen ligase domain-containing protein</fullName>
    </recommendedName>
</protein>
<evidence type="ECO:0000256" key="1">
    <source>
        <dbReference type="SAM" id="MobiDB-lite"/>
    </source>
</evidence>